<accession>A0A327L3H1</accession>
<feature type="domain" description="Leucine-binding protein" evidence="6">
    <location>
        <begin position="27"/>
        <end position="366"/>
    </location>
</feature>
<dbReference type="PRINTS" id="PR00337">
    <property type="entry name" value="LEUILEVALBP"/>
</dbReference>
<gene>
    <name evidence="7" type="ORF">CH341_03675</name>
</gene>
<comment type="caution">
    <text evidence="7">The sequence shown here is derived from an EMBL/GenBank/DDBJ whole genome shotgun (WGS) entry which is preliminary data.</text>
</comment>
<dbReference type="SUPFAM" id="SSF53822">
    <property type="entry name" value="Periplasmic binding protein-like I"/>
    <property type="match status" value="1"/>
</dbReference>
<proteinExistence type="inferred from homology"/>
<dbReference type="PANTHER" id="PTHR30483">
    <property type="entry name" value="LEUCINE-SPECIFIC-BINDING PROTEIN"/>
    <property type="match status" value="1"/>
</dbReference>
<organism evidence="7 8">
    <name type="scientific">Rhodoplanes roseus</name>
    <dbReference type="NCBI Taxonomy" id="29409"/>
    <lineage>
        <taxon>Bacteria</taxon>
        <taxon>Pseudomonadati</taxon>
        <taxon>Pseudomonadota</taxon>
        <taxon>Alphaproteobacteria</taxon>
        <taxon>Hyphomicrobiales</taxon>
        <taxon>Nitrobacteraceae</taxon>
        <taxon>Rhodoplanes</taxon>
    </lineage>
</organism>
<evidence type="ECO:0000256" key="5">
    <source>
        <dbReference type="SAM" id="SignalP"/>
    </source>
</evidence>
<dbReference type="PANTHER" id="PTHR30483:SF6">
    <property type="entry name" value="PERIPLASMIC BINDING PROTEIN OF ABC TRANSPORTER FOR NATURAL AMINO ACIDS"/>
    <property type="match status" value="1"/>
</dbReference>
<comment type="similarity">
    <text evidence="1">Belongs to the leucine-binding protein family.</text>
</comment>
<dbReference type="Gene3D" id="3.40.50.2300">
    <property type="match status" value="2"/>
</dbReference>
<protein>
    <submittedName>
        <fullName evidence="7">ABC transporter substrate-binding protein</fullName>
    </submittedName>
</protein>
<evidence type="ECO:0000256" key="2">
    <source>
        <dbReference type="ARBA" id="ARBA00022448"/>
    </source>
</evidence>
<name>A0A327L3H1_9BRAD</name>
<dbReference type="Pfam" id="PF13458">
    <property type="entry name" value="Peripla_BP_6"/>
    <property type="match status" value="1"/>
</dbReference>
<dbReference type="InterPro" id="IPR028081">
    <property type="entry name" value="Leu-bd"/>
</dbReference>
<keyword evidence="8" id="KW-1185">Reference proteome</keyword>
<evidence type="ECO:0000256" key="3">
    <source>
        <dbReference type="ARBA" id="ARBA00022729"/>
    </source>
</evidence>
<dbReference type="EMBL" id="NPEX01000014">
    <property type="protein sequence ID" value="RAI45499.1"/>
    <property type="molecule type" value="Genomic_DNA"/>
</dbReference>
<evidence type="ECO:0000313" key="8">
    <source>
        <dbReference type="Proteomes" id="UP000249130"/>
    </source>
</evidence>
<sequence>MLKHLLTPLAVALGLAAAGPASAQGVVKIGVIEAMTGQQQSTGVQTLAAMRLYMQQHGDTVAGKKIELIVKDDGAVADNSKRLAQELIVRDKVSFLVGFAVTPTALAVAPLATEAKVPTIVANAGTSIITERSPYILRTSFTLPQSSVIIGEWAAKNGIKKVVTIVSDYAPGADSEKTFTEAFTKGGGQVLEAVKVPLAAPDFAPFLQRARDASPDAIFVFVPSGQGATFVKQFIERGLDKAGIKIIGPGDVTDDDLLNGMGEQVIGTVTAHMYSADHPSELNKTYVEAFKKANNGLRPNFMSVGGYDAMHLIYEALKKTNGDTNGDKLMAAMKGMAWDSPRGPISIDPETRDIVQNIYIRKVEKKNGELYNVEFATFDAVKDPGKAKK</sequence>
<feature type="chain" id="PRO_5016412902" evidence="5">
    <location>
        <begin position="24"/>
        <end position="389"/>
    </location>
</feature>
<dbReference type="InterPro" id="IPR028082">
    <property type="entry name" value="Peripla_BP_I"/>
</dbReference>
<reference evidence="7 8" key="1">
    <citation type="submission" date="2017-07" db="EMBL/GenBank/DDBJ databases">
        <title>Draft Genome Sequences of Select Purple Nonsulfur Bacteria.</title>
        <authorList>
            <person name="Lasarre B."/>
            <person name="Mckinlay J.B."/>
        </authorList>
    </citation>
    <scope>NUCLEOTIDE SEQUENCE [LARGE SCALE GENOMIC DNA]</scope>
    <source>
        <strain evidence="7 8">DSM 5909</strain>
    </source>
</reference>
<dbReference type="InterPro" id="IPR000709">
    <property type="entry name" value="Leu_Ile_Val-bd"/>
</dbReference>
<keyword evidence="3 5" id="KW-0732">Signal</keyword>
<feature type="signal peptide" evidence="5">
    <location>
        <begin position="1"/>
        <end position="23"/>
    </location>
</feature>
<keyword evidence="4" id="KW-0029">Amino-acid transport</keyword>
<dbReference type="AlphaFoldDB" id="A0A327L3H1"/>
<dbReference type="RefSeq" id="WP_111417682.1">
    <property type="nucleotide sequence ID" value="NZ_NPEX01000014.1"/>
</dbReference>
<evidence type="ECO:0000259" key="6">
    <source>
        <dbReference type="Pfam" id="PF13458"/>
    </source>
</evidence>
<dbReference type="GO" id="GO:0006865">
    <property type="term" value="P:amino acid transport"/>
    <property type="evidence" value="ECO:0007669"/>
    <property type="project" value="UniProtKB-KW"/>
</dbReference>
<keyword evidence="2" id="KW-0813">Transport</keyword>
<dbReference type="OrthoDB" id="6083760at2"/>
<evidence type="ECO:0000313" key="7">
    <source>
        <dbReference type="EMBL" id="RAI45499.1"/>
    </source>
</evidence>
<evidence type="ECO:0000256" key="1">
    <source>
        <dbReference type="ARBA" id="ARBA00010062"/>
    </source>
</evidence>
<dbReference type="CDD" id="cd20013">
    <property type="entry name" value="PBP1_RPA0985_benzoate-like"/>
    <property type="match status" value="1"/>
</dbReference>
<evidence type="ECO:0000256" key="4">
    <source>
        <dbReference type="ARBA" id="ARBA00022970"/>
    </source>
</evidence>
<dbReference type="Proteomes" id="UP000249130">
    <property type="component" value="Unassembled WGS sequence"/>
</dbReference>
<dbReference type="InterPro" id="IPR051010">
    <property type="entry name" value="BCAA_transport"/>
</dbReference>